<dbReference type="RefSeq" id="WP_058356504.1">
    <property type="nucleotide sequence ID" value="NZ_CABKVG010000009.1"/>
</dbReference>
<proteinExistence type="predicted"/>
<gene>
    <name evidence="2" type="ORF">LVJ82_11230</name>
</gene>
<name>A0ABY4DX20_9NEIS</name>
<feature type="transmembrane region" description="Helical" evidence="1">
    <location>
        <begin position="44"/>
        <end position="63"/>
    </location>
</feature>
<keyword evidence="1" id="KW-1133">Transmembrane helix</keyword>
<feature type="transmembrane region" description="Helical" evidence="1">
    <location>
        <begin position="70"/>
        <end position="91"/>
    </location>
</feature>
<sequence length="97" mass="10732">MNTEVLGLIALPLGVICLCLAALWQLNVVLTESYTLNRFSGRQLFAVVTTMMMTFSLAVYGFCPNARKKGIIFLLLVLVGAGLYGWAYWVLPFQAKP</sequence>
<evidence type="ECO:0000313" key="2">
    <source>
        <dbReference type="EMBL" id="UOO88061.1"/>
    </source>
</evidence>
<accession>A0ABY4DX20</accession>
<feature type="transmembrane region" description="Helical" evidence="1">
    <location>
        <begin position="5"/>
        <end position="24"/>
    </location>
</feature>
<evidence type="ECO:0000256" key="1">
    <source>
        <dbReference type="SAM" id="Phobius"/>
    </source>
</evidence>
<keyword evidence="3" id="KW-1185">Reference proteome</keyword>
<protein>
    <submittedName>
        <fullName evidence="2">Uncharacterized protein</fullName>
    </submittedName>
</protein>
<keyword evidence="1" id="KW-0812">Transmembrane</keyword>
<dbReference type="Proteomes" id="UP000832011">
    <property type="component" value="Chromosome"/>
</dbReference>
<evidence type="ECO:0000313" key="3">
    <source>
        <dbReference type="Proteomes" id="UP000832011"/>
    </source>
</evidence>
<reference evidence="2 3" key="1">
    <citation type="journal article" date="2022" name="Res Sq">
        <title>Evolution of multicellular longitudinally dividing oral cavity symbionts (Neisseriaceae).</title>
        <authorList>
            <person name="Nyongesa S."/>
            <person name="Weber P."/>
            <person name="Bernet E."/>
            <person name="Pullido F."/>
            <person name="Nieckarz M."/>
            <person name="Delaby M."/>
            <person name="Nieves C."/>
            <person name="Viehboeck T."/>
            <person name="Krause N."/>
            <person name="Rivera-Millot A."/>
            <person name="Nakamura A."/>
            <person name="Vischer N."/>
            <person name="VanNieuwenhze M."/>
            <person name="Brun Y."/>
            <person name="Cava F."/>
            <person name="Bulgheresi S."/>
            <person name="Veyrier F."/>
        </authorList>
    </citation>
    <scope>NUCLEOTIDE SEQUENCE [LARGE SCALE GENOMIC DNA]</scope>
    <source>
        <strain evidence="2 3">SN4</strain>
    </source>
</reference>
<keyword evidence="1" id="KW-0472">Membrane</keyword>
<dbReference type="EMBL" id="CP091511">
    <property type="protein sequence ID" value="UOO88061.1"/>
    <property type="molecule type" value="Genomic_DNA"/>
</dbReference>
<organism evidence="2 3">
    <name type="scientific">Vitreoscilla massiliensis</name>
    <dbReference type="NCBI Taxonomy" id="1689272"/>
    <lineage>
        <taxon>Bacteria</taxon>
        <taxon>Pseudomonadati</taxon>
        <taxon>Pseudomonadota</taxon>
        <taxon>Betaproteobacteria</taxon>
        <taxon>Neisseriales</taxon>
        <taxon>Neisseriaceae</taxon>
        <taxon>Vitreoscilla</taxon>
    </lineage>
</organism>